<dbReference type="Proteomes" id="UP000316621">
    <property type="component" value="Chromosome 6"/>
</dbReference>
<sequence>MMKDPGPSDHLTGIDLTQDYYHPRIGTDTLSSGLKLGSINGGQYIKVSTSIDIQGFALLIADSSNVSIATFVLYSYNFSYKLYCYTIYASLELLSSRKY</sequence>
<evidence type="ECO:0000313" key="2">
    <source>
        <dbReference type="Proteomes" id="UP000316621"/>
    </source>
</evidence>
<proteinExistence type="predicted"/>
<evidence type="ECO:0000313" key="1">
    <source>
        <dbReference type="EMBL" id="RZC67268.1"/>
    </source>
</evidence>
<keyword evidence="2" id="KW-1185">Reference proteome</keyword>
<dbReference type="EMBL" id="CM010720">
    <property type="protein sequence ID" value="RZC67268.1"/>
    <property type="molecule type" value="Genomic_DNA"/>
</dbReference>
<dbReference type="AlphaFoldDB" id="A0A4Y7K5M7"/>
<protein>
    <submittedName>
        <fullName evidence="1">Uncharacterized protein</fullName>
    </submittedName>
</protein>
<gene>
    <name evidence="1" type="ORF">C5167_010956</name>
</gene>
<dbReference type="Gramene" id="RZC67268">
    <property type="protein sequence ID" value="RZC67268"/>
    <property type="gene ID" value="C5167_010956"/>
</dbReference>
<reference evidence="1 2" key="1">
    <citation type="journal article" date="2018" name="Science">
        <title>The opium poppy genome and morphinan production.</title>
        <authorList>
            <person name="Guo L."/>
            <person name="Winzer T."/>
            <person name="Yang X."/>
            <person name="Li Y."/>
            <person name="Ning Z."/>
            <person name="He Z."/>
            <person name="Teodor R."/>
            <person name="Lu Y."/>
            <person name="Bowser T.A."/>
            <person name="Graham I.A."/>
            <person name="Ye K."/>
        </authorList>
    </citation>
    <scope>NUCLEOTIDE SEQUENCE [LARGE SCALE GENOMIC DNA]</scope>
    <source>
        <strain evidence="2">cv. HN1</strain>
        <tissue evidence="1">Leaves</tissue>
    </source>
</reference>
<name>A0A4Y7K5M7_PAPSO</name>
<organism evidence="1 2">
    <name type="scientific">Papaver somniferum</name>
    <name type="common">Opium poppy</name>
    <dbReference type="NCBI Taxonomy" id="3469"/>
    <lineage>
        <taxon>Eukaryota</taxon>
        <taxon>Viridiplantae</taxon>
        <taxon>Streptophyta</taxon>
        <taxon>Embryophyta</taxon>
        <taxon>Tracheophyta</taxon>
        <taxon>Spermatophyta</taxon>
        <taxon>Magnoliopsida</taxon>
        <taxon>Ranunculales</taxon>
        <taxon>Papaveraceae</taxon>
        <taxon>Papaveroideae</taxon>
        <taxon>Papaver</taxon>
    </lineage>
</organism>
<accession>A0A4Y7K5M7</accession>